<comment type="caution">
    <text evidence="4">The sequence shown here is derived from an EMBL/GenBank/DDBJ whole genome shotgun (WGS) entry which is preliminary data.</text>
</comment>
<dbReference type="Proteomes" id="UP000320338">
    <property type="component" value="Unassembled WGS sequence"/>
</dbReference>
<dbReference type="EMBL" id="BJNG01000038">
    <property type="protein sequence ID" value="GEC21996.1"/>
    <property type="molecule type" value="Genomic_DNA"/>
</dbReference>
<dbReference type="AlphaFoldDB" id="A0A4Y3WX50"/>
<dbReference type="SUPFAM" id="SSF52799">
    <property type="entry name" value="(Phosphotyrosine protein) phosphatases II"/>
    <property type="match status" value="1"/>
</dbReference>
<dbReference type="GO" id="GO:0004721">
    <property type="term" value="F:phosphoprotein phosphatase activity"/>
    <property type="evidence" value="ECO:0007669"/>
    <property type="project" value="UniProtKB-KW"/>
</dbReference>
<dbReference type="InterPro" id="IPR016130">
    <property type="entry name" value="Tyr_Pase_AS"/>
</dbReference>
<dbReference type="RefSeq" id="WP_141281073.1">
    <property type="nucleotide sequence ID" value="NZ_BAAARZ010000035.1"/>
</dbReference>
<reference evidence="4 5" key="1">
    <citation type="submission" date="2019-06" db="EMBL/GenBank/DDBJ databases">
        <title>Whole genome shotgun sequence of Pseudonocardia hydrocarbonoxydans NBRC 14498.</title>
        <authorList>
            <person name="Hosoyama A."/>
            <person name="Uohara A."/>
            <person name="Ohji S."/>
            <person name="Ichikawa N."/>
        </authorList>
    </citation>
    <scope>NUCLEOTIDE SEQUENCE [LARGE SCALE GENOMIC DNA]</scope>
    <source>
        <strain evidence="4 5">NBRC 14498</strain>
    </source>
</reference>
<name>A0A4Y3WX50_9PSEU</name>
<keyword evidence="1" id="KW-0378">Hydrolase</keyword>
<dbReference type="OrthoDB" id="2629679at2"/>
<evidence type="ECO:0000313" key="4">
    <source>
        <dbReference type="EMBL" id="GEC21996.1"/>
    </source>
</evidence>
<evidence type="ECO:0000256" key="1">
    <source>
        <dbReference type="ARBA" id="ARBA00022801"/>
    </source>
</evidence>
<dbReference type="PROSITE" id="PS00383">
    <property type="entry name" value="TYR_PHOSPHATASE_1"/>
    <property type="match status" value="1"/>
</dbReference>
<dbReference type="InterPro" id="IPR020422">
    <property type="entry name" value="TYR_PHOSPHATASE_DUAL_dom"/>
</dbReference>
<dbReference type="Pfam" id="PF00782">
    <property type="entry name" value="DSPc"/>
    <property type="match status" value="1"/>
</dbReference>
<proteinExistence type="predicted"/>
<feature type="domain" description="Tyrosine specific protein phosphatases" evidence="3">
    <location>
        <begin position="74"/>
        <end position="150"/>
    </location>
</feature>
<keyword evidence="5" id="KW-1185">Reference proteome</keyword>
<dbReference type="Gene3D" id="3.90.190.10">
    <property type="entry name" value="Protein tyrosine phosphatase superfamily"/>
    <property type="match status" value="1"/>
</dbReference>
<keyword evidence="2" id="KW-0904">Protein phosphatase</keyword>
<dbReference type="PROSITE" id="PS50056">
    <property type="entry name" value="TYR_PHOSPHATASE_2"/>
    <property type="match status" value="1"/>
</dbReference>
<protein>
    <recommendedName>
        <fullName evidence="3">Tyrosine specific protein phosphatases domain-containing protein</fullName>
    </recommendedName>
</protein>
<dbReference type="InterPro" id="IPR029021">
    <property type="entry name" value="Prot-tyrosine_phosphatase-like"/>
</dbReference>
<gene>
    <name evidence="4" type="ORF">PHY01_42790</name>
</gene>
<dbReference type="InterPro" id="IPR000387">
    <property type="entry name" value="Tyr_Pase_dom"/>
</dbReference>
<dbReference type="InterPro" id="IPR000340">
    <property type="entry name" value="Dual-sp_phosphatase_cat-dom"/>
</dbReference>
<sequence>MSSWFHEYGWGAVAPGLFTGAYPQDAADVAALRAAGVATVVNLCRDEEYRPGARAAVTAAYAGAGVVEHRMASQDYGGLTPELLERGAATVGAALDAGQAVYVHCRAGWQRSATVAAAALVARDGLGAAAALAAVRRARPDARPLPHQVADLLAWEAGRQGA</sequence>
<evidence type="ECO:0000256" key="2">
    <source>
        <dbReference type="ARBA" id="ARBA00022912"/>
    </source>
</evidence>
<dbReference type="PANTHER" id="PTHR46274:SF6">
    <property type="entry name" value="TYR_PHOSPHATASE_2 DOMAIN-CONTAINING PROTEIN"/>
    <property type="match status" value="1"/>
</dbReference>
<evidence type="ECO:0000259" key="3">
    <source>
        <dbReference type="PROSITE" id="PS50056"/>
    </source>
</evidence>
<accession>A0A4Y3WX50</accession>
<evidence type="ECO:0000313" key="5">
    <source>
        <dbReference type="Proteomes" id="UP000320338"/>
    </source>
</evidence>
<dbReference type="SMART" id="SM00195">
    <property type="entry name" value="DSPc"/>
    <property type="match status" value="1"/>
</dbReference>
<organism evidence="4 5">
    <name type="scientific">Pseudonocardia hydrocarbonoxydans</name>
    <dbReference type="NCBI Taxonomy" id="76726"/>
    <lineage>
        <taxon>Bacteria</taxon>
        <taxon>Bacillati</taxon>
        <taxon>Actinomycetota</taxon>
        <taxon>Actinomycetes</taxon>
        <taxon>Pseudonocardiales</taxon>
        <taxon>Pseudonocardiaceae</taxon>
        <taxon>Pseudonocardia</taxon>
    </lineage>
</organism>
<dbReference type="PANTHER" id="PTHR46274">
    <property type="entry name" value="PHOSPHATIDYLINOSITOL PHOSPHATASE"/>
    <property type="match status" value="1"/>
</dbReference>